<dbReference type="SUPFAM" id="SSF52799">
    <property type="entry name" value="(Phosphotyrosine protein) phosphatases II"/>
    <property type="match status" value="1"/>
</dbReference>
<dbReference type="InterPro" id="IPR029021">
    <property type="entry name" value="Prot-tyrosine_phosphatase-like"/>
</dbReference>
<dbReference type="PROSITE" id="PS50055">
    <property type="entry name" value="TYR_PHOSPHATASE_PTP"/>
    <property type="match status" value="1"/>
</dbReference>
<evidence type="ECO:0000256" key="2">
    <source>
        <dbReference type="ARBA" id="ARBA00013064"/>
    </source>
</evidence>
<dbReference type="EC" id="3.1.3.48" evidence="2"/>
<dbReference type="PROSITE" id="PS50056">
    <property type="entry name" value="TYR_PHOSPHATASE_2"/>
    <property type="match status" value="1"/>
</dbReference>
<protein>
    <recommendedName>
        <fullName evidence="9">Tyrosine-protein phosphatase non-receptor type 9</fullName>
        <ecNumber evidence="2">3.1.3.48</ecNumber>
    </recommendedName>
</protein>
<feature type="domain" description="Tyrosine-protein phosphatase" evidence="11">
    <location>
        <begin position="601"/>
        <end position="872"/>
    </location>
</feature>
<feature type="compositionally biased region" description="Polar residues" evidence="10">
    <location>
        <begin position="458"/>
        <end position="481"/>
    </location>
</feature>
<gene>
    <name evidence="15" type="primary">LOC117574120</name>
</gene>
<comment type="similarity">
    <text evidence="8">Belongs to the protein-tyrosine phosphatase family. Non-receptor class 3 subfamily.</text>
</comment>
<evidence type="ECO:0000259" key="11">
    <source>
        <dbReference type="PROSITE" id="PS50055"/>
    </source>
</evidence>
<dbReference type="InterPro" id="IPR036865">
    <property type="entry name" value="CRAL-TRIO_dom_sf"/>
</dbReference>
<dbReference type="FunFam" id="3.90.190.10:FF:000026">
    <property type="entry name" value="tyrosine-protein phosphatase non-receptor type 9"/>
    <property type="match status" value="1"/>
</dbReference>
<evidence type="ECO:0000259" key="13">
    <source>
        <dbReference type="PROSITE" id="PS50191"/>
    </source>
</evidence>
<dbReference type="SMART" id="SM00516">
    <property type="entry name" value="SEC14"/>
    <property type="match status" value="1"/>
</dbReference>
<comment type="function">
    <text evidence="7">Protein-tyrosine phosphatase that could participate in the transfer of hydrophobic ligands or in functions of the Golgi apparatus.</text>
</comment>
<dbReference type="GeneID" id="117574120"/>
<feature type="compositionally biased region" description="Low complexity" evidence="10">
    <location>
        <begin position="517"/>
        <end position="538"/>
    </location>
</feature>
<dbReference type="AlphaFoldDB" id="A0A6P8XLB3"/>
<organism evidence="14 15">
    <name type="scientific">Drosophila albomicans</name>
    <name type="common">Fruit fly</name>
    <dbReference type="NCBI Taxonomy" id="7291"/>
    <lineage>
        <taxon>Eukaryota</taxon>
        <taxon>Metazoa</taxon>
        <taxon>Ecdysozoa</taxon>
        <taxon>Arthropoda</taxon>
        <taxon>Hexapoda</taxon>
        <taxon>Insecta</taxon>
        <taxon>Pterygota</taxon>
        <taxon>Neoptera</taxon>
        <taxon>Endopterygota</taxon>
        <taxon>Diptera</taxon>
        <taxon>Brachycera</taxon>
        <taxon>Muscomorpha</taxon>
        <taxon>Ephydroidea</taxon>
        <taxon>Drosophilidae</taxon>
        <taxon>Drosophila</taxon>
    </lineage>
</organism>
<keyword evidence="14" id="KW-1185">Reference proteome</keyword>
<name>A0A6P8XLB3_DROAB</name>
<dbReference type="CDD" id="cd14543">
    <property type="entry name" value="PTPc-N9"/>
    <property type="match status" value="1"/>
</dbReference>
<dbReference type="SMART" id="SM00404">
    <property type="entry name" value="PTPc_motif"/>
    <property type="match status" value="1"/>
</dbReference>
<feature type="region of interest" description="Disordered" evidence="10">
    <location>
        <begin position="517"/>
        <end position="584"/>
    </location>
</feature>
<feature type="region of interest" description="Disordered" evidence="10">
    <location>
        <begin position="97"/>
        <end position="146"/>
    </location>
</feature>
<dbReference type="SMART" id="SM01100">
    <property type="entry name" value="CRAL_TRIO_N"/>
    <property type="match status" value="1"/>
</dbReference>
<evidence type="ECO:0000256" key="1">
    <source>
        <dbReference type="ARBA" id="ARBA00004496"/>
    </source>
</evidence>
<evidence type="ECO:0000256" key="8">
    <source>
        <dbReference type="ARBA" id="ARBA00060781"/>
    </source>
</evidence>
<dbReference type="PRINTS" id="PR00700">
    <property type="entry name" value="PRTYPHPHTASE"/>
</dbReference>
<reference evidence="15" key="1">
    <citation type="submission" date="2025-08" db="UniProtKB">
        <authorList>
            <consortium name="RefSeq"/>
        </authorList>
    </citation>
    <scope>IDENTIFICATION</scope>
    <source>
        <strain evidence="15">15112-1751.03</strain>
        <tissue evidence="15">Whole Adult</tissue>
    </source>
</reference>
<dbReference type="InterPro" id="IPR000242">
    <property type="entry name" value="PTP_cat"/>
</dbReference>
<dbReference type="GO" id="GO:0004725">
    <property type="term" value="F:protein tyrosine phosphatase activity"/>
    <property type="evidence" value="ECO:0007669"/>
    <property type="project" value="UniProtKB-EC"/>
</dbReference>
<dbReference type="PANTHER" id="PTHR19134:SF534">
    <property type="entry name" value="LD27988P"/>
    <property type="match status" value="1"/>
</dbReference>
<proteinExistence type="inferred from homology"/>
<dbReference type="Gene3D" id="3.90.190.10">
    <property type="entry name" value="Protein tyrosine phosphatase superfamily"/>
    <property type="match status" value="1"/>
</dbReference>
<dbReference type="Pfam" id="PF00650">
    <property type="entry name" value="CRAL_TRIO"/>
    <property type="match status" value="1"/>
</dbReference>
<dbReference type="Gene3D" id="3.40.525.10">
    <property type="entry name" value="CRAL-TRIO lipid binding domain"/>
    <property type="match status" value="1"/>
</dbReference>
<dbReference type="CDD" id="cd00170">
    <property type="entry name" value="SEC14"/>
    <property type="match status" value="1"/>
</dbReference>
<dbReference type="GO" id="GO:0048666">
    <property type="term" value="P:neuron development"/>
    <property type="evidence" value="ECO:0007669"/>
    <property type="project" value="UniProtKB-ARBA"/>
</dbReference>
<evidence type="ECO:0000256" key="3">
    <source>
        <dbReference type="ARBA" id="ARBA00022490"/>
    </source>
</evidence>
<feature type="compositionally biased region" description="Low complexity" evidence="10">
    <location>
        <begin position="444"/>
        <end position="457"/>
    </location>
</feature>
<dbReference type="PROSITE" id="PS50191">
    <property type="entry name" value="CRAL_TRIO"/>
    <property type="match status" value="1"/>
</dbReference>
<dbReference type="PANTHER" id="PTHR19134">
    <property type="entry name" value="RECEPTOR-TYPE TYROSINE-PROTEIN PHOSPHATASE"/>
    <property type="match status" value="1"/>
</dbReference>
<dbReference type="CTD" id="31907"/>
<dbReference type="Proteomes" id="UP000515160">
    <property type="component" value="Chromosome X"/>
</dbReference>
<dbReference type="InterPro" id="IPR011074">
    <property type="entry name" value="CRAL/TRIO_N_dom"/>
</dbReference>
<dbReference type="InterPro" id="IPR050348">
    <property type="entry name" value="Protein-Tyr_Phosphatase"/>
</dbReference>
<feature type="region of interest" description="Disordered" evidence="10">
    <location>
        <begin position="438"/>
        <end position="481"/>
    </location>
</feature>
<sequence length="895" mass="96670">MQRQQRKDKYEEAAAAGDYDYASARASSSCHRRLYLCITKAVKQFIELCNNLGANCSTATSTGTAAGAPAAAAASSSSNSSNASTSNFHITINSTNNTHQQQHQQSQSHSQSQLQQIVAPETQIQTTLGGGGGGGGALSSSSSSSLPIRRHISHTTAVKFLYARKFDIQRAVSLYEQHEQIRQREYLYNIDADVEPLRSELQTGKFTILPARTSSGAAIALFTANRHSPLSASHTTTLQGIVYQLDCALQDTDTQRAGLVFIYDMSGSKYSNFDYDLSQKILTLLKGGYPARLKKVLIVTAPLWFKAPFKILRLFVREKLRERVFTVSVPQLSLHVPRKALPVHLGGTLEIDHATWLLNCRKSMTNREDELLANLVGVAGVAAATATATTATPLSNGSSNSNNAAAATTIISAVHQLSDSNTTVVTVSGGAAAVAAGGEGGAATGSAAAGTQQQQQQLINTESTEPNENITINGLSPSHRTANNTLLKLNTSGIQQQNGTSAAAGAGGDIATTATSTTTTAAAATTATTTTTTTSGGVAAAGGGVAVNGSAAGVGDLWSENPPSSASSGFSDDDSLAGQEGDPKTLDQIVQMVKERRRQGLIKEYLDIRNRAPEGTFLHARMRNNLTKNRYTDVLCYDHSRVVLAREDEDELSDYINANFVDGYKQKNAYISTQGPLPKTSQDFWRMIWEQHCLVIVMTTRVMERGRVKCGQYWEPTEDSSLEFGNYHVRTISVECNEDYTVASLELRNLKTDEIRNVSHWQFTSWPDYGVPSSAMAMLNFLQKVRDKQAQLVRALGDTWAGHVRGPPIVVHCSAGIGRTGTFITLDICISRLEDVGTADIRGTVEKIRSQRAYSIQMPDQYVFCHLALIEYAHSRGMLQAVDLAGFDEREQDSE</sequence>
<accession>A0A6P8XLB3</accession>
<dbReference type="PROSITE" id="PS00383">
    <property type="entry name" value="TYR_PHOSPHATASE_1"/>
    <property type="match status" value="1"/>
</dbReference>
<dbReference type="Pfam" id="PF00102">
    <property type="entry name" value="Y_phosphatase"/>
    <property type="match status" value="1"/>
</dbReference>
<evidence type="ECO:0000256" key="7">
    <source>
        <dbReference type="ARBA" id="ARBA00055430"/>
    </source>
</evidence>
<keyword evidence="3" id="KW-0963">Cytoplasm</keyword>
<dbReference type="SUPFAM" id="SSF52087">
    <property type="entry name" value="CRAL/TRIO domain"/>
    <property type="match status" value="1"/>
</dbReference>
<feature type="domain" description="CRAL-TRIO" evidence="13">
    <location>
        <begin position="194"/>
        <end position="353"/>
    </location>
</feature>
<dbReference type="InterPro" id="IPR000387">
    <property type="entry name" value="Tyr_Pase_dom"/>
</dbReference>
<keyword evidence="4" id="KW-0378">Hydrolase</keyword>
<dbReference type="RefSeq" id="XP_034113708.2">
    <property type="nucleotide sequence ID" value="XM_034257817.2"/>
</dbReference>
<evidence type="ECO:0000256" key="4">
    <source>
        <dbReference type="ARBA" id="ARBA00022801"/>
    </source>
</evidence>
<dbReference type="InterPro" id="IPR036273">
    <property type="entry name" value="CRAL/TRIO_N_dom_sf"/>
</dbReference>
<dbReference type="GO" id="GO:0009653">
    <property type="term" value="P:anatomical structure morphogenesis"/>
    <property type="evidence" value="ECO:0007669"/>
    <property type="project" value="UniProtKB-ARBA"/>
</dbReference>
<evidence type="ECO:0000313" key="14">
    <source>
        <dbReference type="Proteomes" id="UP000515160"/>
    </source>
</evidence>
<evidence type="ECO:0000256" key="5">
    <source>
        <dbReference type="ARBA" id="ARBA00022912"/>
    </source>
</evidence>
<evidence type="ECO:0000313" key="15">
    <source>
        <dbReference type="RefSeq" id="XP_034113708.2"/>
    </source>
</evidence>
<dbReference type="InterPro" id="IPR001251">
    <property type="entry name" value="CRAL-TRIO_dom"/>
</dbReference>
<feature type="compositionally biased region" description="Low complexity" evidence="10">
    <location>
        <begin position="97"/>
        <end position="117"/>
    </location>
</feature>
<dbReference type="InterPro" id="IPR003595">
    <property type="entry name" value="Tyr_Pase_cat"/>
</dbReference>
<evidence type="ECO:0000256" key="9">
    <source>
        <dbReference type="ARBA" id="ARBA00069781"/>
    </source>
</evidence>
<dbReference type="SMART" id="SM00194">
    <property type="entry name" value="PTPc"/>
    <property type="match status" value="1"/>
</dbReference>
<feature type="domain" description="Tyrosine specific protein phosphatases" evidence="12">
    <location>
        <begin position="779"/>
        <end position="863"/>
    </location>
</feature>
<feature type="compositionally biased region" description="Gly residues" evidence="10">
    <location>
        <begin position="128"/>
        <end position="137"/>
    </location>
</feature>
<dbReference type="FunFam" id="3.40.525.10:FF:000005">
    <property type="entry name" value="Tyrosine-protein phosphatase non-receptor type 9"/>
    <property type="match status" value="1"/>
</dbReference>
<evidence type="ECO:0000256" key="6">
    <source>
        <dbReference type="ARBA" id="ARBA00022990"/>
    </source>
</evidence>
<comment type="subcellular location">
    <subcellularLocation>
        <location evidence="1">Cytoplasm</location>
    </subcellularLocation>
</comment>
<keyword evidence="6" id="KW-0007">Acetylation</keyword>
<evidence type="ECO:0000256" key="10">
    <source>
        <dbReference type="SAM" id="MobiDB-lite"/>
    </source>
</evidence>
<dbReference type="InterPro" id="IPR016130">
    <property type="entry name" value="Tyr_Pase_AS"/>
</dbReference>
<dbReference type="OrthoDB" id="10051650at2759"/>
<keyword evidence="5" id="KW-0904">Protein phosphatase</keyword>
<dbReference type="GO" id="GO:0005737">
    <property type="term" value="C:cytoplasm"/>
    <property type="evidence" value="ECO:0007669"/>
    <property type="project" value="UniProtKB-SubCell"/>
</dbReference>
<evidence type="ECO:0000259" key="12">
    <source>
        <dbReference type="PROSITE" id="PS50056"/>
    </source>
</evidence>
<dbReference type="SUPFAM" id="SSF46938">
    <property type="entry name" value="CRAL/TRIO N-terminal domain"/>
    <property type="match status" value="1"/>
</dbReference>